<dbReference type="Proteomes" id="UP001163184">
    <property type="component" value="Chromosome"/>
</dbReference>
<dbReference type="GeneID" id="92276554"/>
<evidence type="ECO:0000313" key="1">
    <source>
        <dbReference type="EMBL" id="WNK23950.1"/>
    </source>
</evidence>
<dbReference type="EMBL" id="CP135052">
    <property type="protein sequence ID" value="WNK23950.1"/>
    <property type="molecule type" value="Genomic_DNA"/>
</dbReference>
<accession>A0ABY9Z861</accession>
<gene>
    <name evidence="1" type="ORF">PZ638_18805</name>
</gene>
<sequence length="167" mass="19172">MNISSLFSHHILRPSTIKQGRASELVLQLRKIYNHHTAYPTPQQPTQIEIDLSQLNYLKLGNNQKELEKTAEYKQLVDNTRQKAQNEFTEKVWNHAYPLRQSYTANGGMFSYAQQLANKSRCNVIGVKGEYVPALEGNKLQYIMFRPQNKLLGIISHLGNVLLSQQC</sequence>
<organism evidence="1 2">
    <name type="scientific">Providencia hangzhouensis</name>
    <dbReference type="NCBI Taxonomy" id="3031799"/>
    <lineage>
        <taxon>Bacteria</taxon>
        <taxon>Pseudomonadati</taxon>
        <taxon>Pseudomonadota</taxon>
        <taxon>Gammaproteobacteria</taxon>
        <taxon>Enterobacterales</taxon>
        <taxon>Morganellaceae</taxon>
        <taxon>Providencia</taxon>
    </lineage>
</organism>
<protein>
    <submittedName>
        <fullName evidence="1">Uncharacterized protein</fullName>
    </submittedName>
</protein>
<proteinExistence type="predicted"/>
<reference evidence="1" key="1">
    <citation type="journal article" date="2023" name="Microbiol. Spectr.">
        <title>Whole-genome sequencing provides insights into a novel species: Providencia hangzhouensis associated with urinary tract infections.</title>
        <authorList>
            <person name="Dong X."/>
            <person name="Yu Y."/>
            <person name="Liu J."/>
            <person name="Cao D."/>
            <person name="Xiang Y."/>
            <person name="Bi K."/>
            <person name="Yuan X."/>
            <person name="Li S."/>
            <person name="Wu T."/>
            <person name="Zhang Y."/>
        </authorList>
    </citation>
    <scope>NUCLEOTIDE SEQUENCE</scope>
    <source>
        <strain evidence="1">PR-310</strain>
    </source>
</reference>
<evidence type="ECO:0000313" key="2">
    <source>
        <dbReference type="Proteomes" id="UP001163184"/>
    </source>
</evidence>
<name>A0ABY9Z861_9GAMM</name>
<keyword evidence="2" id="KW-1185">Reference proteome</keyword>
<dbReference type="RefSeq" id="WP_144139666.1">
    <property type="nucleotide sequence ID" value="NZ_CP135052.1"/>
</dbReference>